<evidence type="ECO:0000256" key="4">
    <source>
        <dbReference type="ARBA" id="ARBA00022989"/>
    </source>
</evidence>
<proteinExistence type="predicted"/>
<evidence type="ECO:0000256" key="2">
    <source>
        <dbReference type="ARBA" id="ARBA00022692"/>
    </source>
</evidence>
<sequence>MEVEKVAIPLHYRPADIHRHSLMFKSVENQKIIAQLTMVTYHILEGVIQRIRMSKYSVFDWTAYRIDCRPLTNIVEDITVAPRSGDSTSCPPLCRGSSLREPRRDIHDEIQEIKKEVKALWCLKKMMNKIMHKLNISPITSEEAESQQSIATFGVITRPSQSLLIIQFSIPAHRQSRRSPPLKRFARSSSTMSRAGDRPPLNLSTALLRSLEEEDTSTTVQIVPDIGPSVKSNTLSLMEAAIAAVSRELRDLSFHPHRSLVLPKSYLQDKEKKVLMVVIPLQVIANIARVAIGESGPYASDWVTWKQIFLLVDVICCCAVLFPIVWSIKNLREATRTDGKAVVNLMKLTLFKQYYMVVICYIYFTRVVVYALVTITSYGYIWTSVVAGELATLTFYIFTRYKFRPEVHNPYFVIDDDEEEEAVEALKLDDEFEL</sequence>
<comment type="subcellular location">
    <subcellularLocation>
        <location evidence="1">Membrane</location>
        <topology evidence="1">Multi-pass membrane protein</topology>
    </subcellularLocation>
</comment>
<keyword evidence="5 7" id="KW-0472">Membrane</keyword>
<dbReference type="Proteomes" id="UP001412067">
    <property type="component" value="Unassembled WGS sequence"/>
</dbReference>
<dbReference type="InterPro" id="IPR053937">
    <property type="entry name" value="GOST_TM"/>
</dbReference>
<feature type="region of interest" description="Disordered" evidence="6">
    <location>
        <begin position="175"/>
        <end position="201"/>
    </location>
</feature>
<feature type="transmembrane region" description="Helical" evidence="7">
    <location>
        <begin position="304"/>
        <end position="326"/>
    </location>
</feature>
<feature type="transmembrane region" description="Helical" evidence="7">
    <location>
        <begin position="354"/>
        <end position="373"/>
    </location>
</feature>
<protein>
    <recommendedName>
        <fullName evidence="8">GOST seven transmembrane domain-containing protein</fullName>
    </recommendedName>
</protein>
<keyword evidence="3" id="KW-0732">Signal</keyword>
<evidence type="ECO:0000256" key="7">
    <source>
        <dbReference type="SAM" id="Phobius"/>
    </source>
</evidence>
<evidence type="ECO:0000313" key="9">
    <source>
        <dbReference type="EMBL" id="KAK8940373.1"/>
    </source>
</evidence>
<evidence type="ECO:0000259" key="8">
    <source>
        <dbReference type="Pfam" id="PF06814"/>
    </source>
</evidence>
<accession>A0ABR2LHU7</accession>
<dbReference type="EMBL" id="JBBWWR010000020">
    <property type="protein sequence ID" value="KAK8940373.1"/>
    <property type="molecule type" value="Genomic_DNA"/>
</dbReference>
<keyword evidence="2 7" id="KW-0812">Transmembrane</keyword>
<dbReference type="InterPro" id="IPR009637">
    <property type="entry name" value="GPR107/GPR108-like"/>
</dbReference>
<keyword evidence="4 7" id="KW-1133">Transmembrane helix</keyword>
<gene>
    <name evidence="9" type="ORF">KSP40_PGU010074</name>
</gene>
<dbReference type="Pfam" id="PF06814">
    <property type="entry name" value="GOST_TM"/>
    <property type="match status" value="1"/>
</dbReference>
<evidence type="ECO:0000256" key="5">
    <source>
        <dbReference type="ARBA" id="ARBA00023136"/>
    </source>
</evidence>
<name>A0ABR2LHU7_9ASPA</name>
<reference evidence="9 10" key="1">
    <citation type="journal article" date="2022" name="Nat. Plants">
        <title>Genomes of leafy and leafless Platanthera orchids illuminate the evolution of mycoheterotrophy.</title>
        <authorList>
            <person name="Li M.H."/>
            <person name="Liu K.W."/>
            <person name="Li Z."/>
            <person name="Lu H.C."/>
            <person name="Ye Q.L."/>
            <person name="Zhang D."/>
            <person name="Wang J.Y."/>
            <person name="Li Y.F."/>
            <person name="Zhong Z.M."/>
            <person name="Liu X."/>
            <person name="Yu X."/>
            <person name="Liu D.K."/>
            <person name="Tu X.D."/>
            <person name="Liu B."/>
            <person name="Hao Y."/>
            <person name="Liao X.Y."/>
            <person name="Jiang Y.T."/>
            <person name="Sun W.H."/>
            <person name="Chen J."/>
            <person name="Chen Y.Q."/>
            <person name="Ai Y."/>
            <person name="Zhai J.W."/>
            <person name="Wu S.S."/>
            <person name="Zhou Z."/>
            <person name="Hsiao Y.Y."/>
            <person name="Wu W.L."/>
            <person name="Chen Y.Y."/>
            <person name="Lin Y.F."/>
            <person name="Hsu J.L."/>
            <person name="Li C.Y."/>
            <person name="Wang Z.W."/>
            <person name="Zhao X."/>
            <person name="Zhong W.Y."/>
            <person name="Ma X.K."/>
            <person name="Ma L."/>
            <person name="Huang J."/>
            <person name="Chen G.Z."/>
            <person name="Huang M.Z."/>
            <person name="Huang L."/>
            <person name="Peng D.H."/>
            <person name="Luo Y.B."/>
            <person name="Zou S.Q."/>
            <person name="Chen S.P."/>
            <person name="Lan S."/>
            <person name="Tsai W.C."/>
            <person name="Van de Peer Y."/>
            <person name="Liu Z.J."/>
        </authorList>
    </citation>
    <scope>NUCLEOTIDE SEQUENCE [LARGE SCALE GENOMIC DNA]</scope>
    <source>
        <strain evidence="9">Lor288</strain>
    </source>
</reference>
<organism evidence="9 10">
    <name type="scientific">Platanthera guangdongensis</name>
    <dbReference type="NCBI Taxonomy" id="2320717"/>
    <lineage>
        <taxon>Eukaryota</taxon>
        <taxon>Viridiplantae</taxon>
        <taxon>Streptophyta</taxon>
        <taxon>Embryophyta</taxon>
        <taxon>Tracheophyta</taxon>
        <taxon>Spermatophyta</taxon>
        <taxon>Magnoliopsida</taxon>
        <taxon>Liliopsida</taxon>
        <taxon>Asparagales</taxon>
        <taxon>Orchidaceae</taxon>
        <taxon>Orchidoideae</taxon>
        <taxon>Orchideae</taxon>
        <taxon>Orchidinae</taxon>
        <taxon>Platanthera</taxon>
    </lineage>
</organism>
<keyword evidence="10" id="KW-1185">Reference proteome</keyword>
<comment type="caution">
    <text evidence="9">The sequence shown here is derived from an EMBL/GenBank/DDBJ whole genome shotgun (WGS) entry which is preliminary data.</text>
</comment>
<feature type="transmembrane region" description="Helical" evidence="7">
    <location>
        <begin position="274"/>
        <end position="292"/>
    </location>
</feature>
<evidence type="ECO:0000256" key="6">
    <source>
        <dbReference type="SAM" id="MobiDB-lite"/>
    </source>
</evidence>
<feature type="domain" description="GOST seven transmembrane" evidence="8">
    <location>
        <begin position="267"/>
        <end position="407"/>
    </location>
</feature>
<evidence type="ECO:0000256" key="1">
    <source>
        <dbReference type="ARBA" id="ARBA00004141"/>
    </source>
</evidence>
<feature type="compositionally biased region" description="Basic residues" evidence="6">
    <location>
        <begin position="175"/>
        <end position="186"/>
    </location>
</feature>
<evidence type="ECO:0000256" key="3">
    <source>
        <dbReference type="ARBA" id="ARBA00022729"/>
    </source>
</evidence>
<dbReference type="PANTHER" id="PTHR21229:SF22">
    <property type="entry name" value="DBJ|BAA84809.1"/>
    <property type="match status" value="1"/>
</dbReference>
<evidence type="ECO:0000313" key="10">
    <source>
        <dbReference type="Proteomes" id="UP001412067"/>
    </source>
</evidence>
<dbReference type="PANTHER" id="PTHR21229">
    <property type="entry name" value="LUNG SEVEN TRANSMEMBRANE RECEPTOR"/>
    <property type="match status" value="1"/>
</dbReference>
<feature type="transmembrane region" description="Helical" evidence="7">
    <location>
        <begin position="379"/>
        <end position="398"/>
    </location>
</feature>